<keyword evidence="2" id="KW-0489">Methyltransferase</keyword>
<dbReference type="GO" id="GO:0008757">
    <property type="term" value="F:S-adenosylmethionine-dependent methyltransferase activity"/>
    <property type="evidence" value="ECO:0007669"/>
    <property type="project" value="InterPro"/>
</dbReference>
<feature type="domain" description="Methyltransferase type 11" evidence="1">
    <location>
        <begin position="39"/>
        <end position="127"/>
    </location>
</feature>
<dbReference type="Pfam" id="PF08241">
    <property type="entry name" value="Methyltransf_11"/>
    <property type="match status" value="1"/>
</dbReference>
<accession>A0A239CUW1</accession>
<evidence type="ECO:0000313" key="2">
    <source>
        <dbReference type="EMBL" id="SNS23652.1"/>
    </source>
</evidence>
<name>A0A239CUW1_9BACT</name>
<evidence type="ECO:0000313" key="3">
    <source>
        <dbReference type="Proteomes" id="UP000198480"/>
    </source>
</evidence>
<organism evidence="2 3">
    <name type="scientific">Belliella buryatensis</name>
    <dbReference type="NCBI Taxonomy" id="1500549"/>
    <lineage>
        <taxon>Bacteria</taxon>
        <taxon>Pseudomonadati</taxon>
        <taxon>Bacteroidota</taxon>
        <taxon>Cytophagia</taxon>
        <taxon>Cytophagales</taxon>
        <taxon>Cyclobacteriaceae</taxon>
        <taxon>Belliella</taxon>
    </lineage>
</organism>
<gene>
    <name evidence="2" type="ORF">SAMN06295967_105233</name>
</gene>
<keyword evidence="2" id="KW-0808">Transferase</keyword>
<sequence length="233" mass="27277">MIDFNPQKLTFENVDRYHIKRSIFQFLSSKSEVFRGDLLDVGCGEMPYKNEILSNRKVTKYVGLDIHGALEYKKGIKPDYLWDGIKMPFEDESFDSSFATEVLEHCPDPLLTLKEINRVLKPESPLILTVPFLWPTHESPFDFYRYTPFAIQNLLEQSSFKDIEINCLGGWDASTAQMISLWLKRRGFSKRIQKFLFIVLKPFILNLYKKDKIRPAFNDQSMFTNLGVIAWKK</sequence>
<protein>
    <submittedName>
        <fullName evidence="2">Ubiquinone/menaquinone biosynthesis C-methylase UbiE</fullName>
    </submittedName>
</protein>
<dbReference type="InterPro" id="IPR029063">
    <property type="entry name" value="SAM-dependent_MTases_sf"/>
</dbReference>
<dbReference type="Proteomes" id="UP000198480">
    <property type="component" value="Unassembled WGS sequence"/>
</dbReference>
<dbReference type="OrthoDB" id="9805171at2"/>
<dbReference type="AlphaFoldDB" id="A0A239CUW1"/>
<dbReference type="GO" id="GO:0032259">
    <property type="term" value="P:methylation"/>
    <property type="evidence" value="ECO:0007669"/>
    <property type="project" value="UniProtKB-KW"/>
</dbReference>
<proteinExistence type="predicted"/>
<reference evidence="3" key="1">
    <citation type="submission" date="2017-06" db="EMBL/GenBank/DDBJ databases">
        <authorList>
            <person name="Varghese N."/>
            <person name="Submissions S."/>
        </authorList>
    </citation>
    <scope>NUCLEOTIDE SEQUENCE [LARGE SCALE GENOMIC DNA]</scope>
    <source>
        <strain evidence="3">5C</strain>
    </source>
</reference>
<keyword evidence="2" id="KW-0830">Ubiquinone</keyword>
<dbReference type="SUPFAM" id="SSF53335">
    <property type="entry name" value="S-adenosyl-L-methionine-dependent methyltransferases"/>
    <property type="match status" value="1"/>
</dbReference>
<evidence type="ECO:0000259" key="1">
    <source>
        <dbReference type="Pfam" id="PF08241"/>
    </source>
</evidence>
<dbReference type="InterPro" id="IPR013216">
    <property type="entry name" value="Methyltransf_11"/>
</dbReference>
<dbReference type="EMBL" id="FZOK01000005">
    <property type="protein sequence ID" value="SNS23652.1"/>
    <property type="molecule type" value="Genomic_DNA"/>
</dbReference>
<keyword evidence="3" id="KW-1185">Reference proteome</keyword>
<dbReference type="Gene3D" id="3.40.50.150">
    <property type="entry name" value="Vaccinia Virus protein VP39"/>
    <property type="match status" value="1"/>
</dbReference>